<dbReference type="AlphaFoldDB" id="A0A655YKK2"/>
<accession>A0A655YKK2</accession>
<name>A0A655YKK2_VIBCL</name>
<dbReference type="EMBL" id="CWOW01000022">
    <property type="protein sequence ID" value="CSB07742.1"/>
    <property type="molecule type" value="Genomic_DNA"/>
</dbReference>
<gene>
    <name evidence="1" type="ORF">ERS013165_03295</name>
</gene>
<sequence>MAKQYFVIIWDIQKIAQIALSMLGHLNEWLTTVANFHHRSAKMIPVYKLRLCLQHHSLRQGGGTRTKVINRIGVVLHVFIAPANEKCCD</sequence>
<protein>
    <submittedName>
        <fullName evidence="1">Uncharacterized protein</fullName>
    </submittedName>
</protein>
<evidence type="ECO:0000313" key="1">
    <source>
        <dbReference type="EMBL" id="CSB07742.1"/>
    </source>
</evidence>
<dbReference type="Proteomes" id="UP000044806">
    <property type="component" value="Unassembled WGS sequence"/>
</dbReference>
<proteinExistence type="predicted"/>
<reference evidence="1 2" key="1">
    <citation type="submission" date="2015-07" db="EMBL/GenBank/DDBJ databases">
        <authorList>
            <consortium name="Pathogen Informatics"/>
        </authorList>
    </citation>
    <scope>NUCLEOTIDE SEQUENCE [LARGE SCALE GENOMIC DNA]</scope>
    <source>
        <strain evidence="1 2">A51</strain>
    </source>
</reference>
<evidence type="ECO:0000313" key="2">
    <source>
        <dbReference type="Proteomes" id="UP000044806"/>
    </source>
</evidence>
<organism evidence="1 2">
    <name type="scientific">Vibrio cholerae</name>
    <dbReference type="NCBI Taxonomy" id="666"/>
    <lineage>
        <taxon>Bacteria</taxon>
        <taxon>Pseudomonadati</taxon>
        <taxon>Pseudomonadota</taxon>
        <taxon>Gammaproteobacteria</taxon>
        <taxon>Vibrionales</taxon>
        <taxon>Vibrionaceae</taxon>
        <taxon>Vibrio</taxon>
    </lineage>
</organism>